<gene>
    <name evidence="3" type="ORF">ACFFP1_01515</name>
</gene>
<dbReference type="InterPro" id="IPR001650">
    <property type="entry name" value="Helicase_C-like"/>
</dbReference>
<dbReference type="InterPro" id="IPR050742">
    <property type="entry name" value="Helicase_Restrict-Modif_Enz"/>
</dbReference>
<dbReference type="SMART" id="SM00487">
    <property type="entry name" value="DEXDc"/>
    <property type="match status" value="1"/>
</dbReference>
<dbReference type="PANTHER" id="PTHR47396">
    <property type="entry name" value="TYPE I RESTRICTION ENZYME ECOKI R PROTEIN"/>
    <property type="match status" value="1"/>
</dbReference>
<comment type="caution">
    <text evidence="3">The sequence shown here is derived from an EMBL/GenBank/DDBJ whole genome shotgun (WGS) entry which is preliminary data.</text>
</comment>
<sequence length="1141" mass="126936">MGDVNSNFAVLQAEWPGIAKEARLAELYARKDPRSSLLYARRSVEALLAWLYDADDSLTLPYKSDLNGLMSEPTFKRLAGETIVSKFHIIRKVANSAIHTNASITVQHSEQTIRELFHVCIWLALRYTRDPANRPDPAAPFNGEFLSPQPRAGVPAVSMKPRTADQTAKLAEELATKDAALTAQRQDNEQLQSQLAALRAEIARAKEVNKKLPDGHDYSEAETRVYIDLYLGEAGWALDNAEDREFEVHHMPTHAGPTDGTGFVDYVLWGFDGKPLAVVEAKRAAKSPYEGQQQAKLYADALEAEKGQRPVIYYSNGYEHWLWDEASGYPPRPVQGFHTRDQLQLMVDRRTTRKPLATAAINTEIAGRSYQQAAIRAVTDALETDKERKALLVMATGSGKTRTVVALSSLLMQANWTKRVLFLADRVALVDQAARAFKTNLSGSSPVVLGRDVEADSRIHIATYPTMMNLINERTDDGKVLKQRFGIGHYDLIIIDEAHRSVYQKYRAIFEYFDAYLVGLTATPQSDVDRNTYSLFDIEDHVPTFAYELTQAISDGYLVPPRTVSIPLKFPVEGIRYEELSEEEKEEWDSAEWDEDGEIPDAVDPAIVNTWLFNANTVDKALEALMVRGHKVAGGDRLGKTIVFAKNQKHAEFIAERFNINYPQYGGTFAKIITHSVNYVSTLIDAFARTEDSPHIAVSVDMLDTGIDVPEVVNLLFFKVVRSKSKFWQMVGRGTRLRPELYGPGEDKQDFFIFDVCQNVEYFNAELPGSEGSLGQSLAHRSFAVRAQLLVEARAAGLDGDFVPALQSGLVGQVEGLPRANFLVRPQLEWVEKFGKNDSWTALGTQDLTNLQTKLAPLATLAAATDTEEAKRFDLLMYQAQLASLNSAAAVEPYRKKIVEIASALQDQPNIPAIAAQMVLIQSILEGEEWGQVSPQWLELIRVRLRGLVHLIEKKRRRVVYMNFEDTLGEIVEGELKGTVTGSVDLARYREKARMYLQGFLDHMAIHRLRRGLPLTETDLAELQRMLIESGAGSPEELEAATTQAEGLGLFVRSLVGMDRQAALDSLSEFVGDKTLNANQLHFVDMIVQQLTENGVVDVGALYESPYSDAAPAGPESLFPEADVDLLAAALNRVRISAMVG</sequence>
<dbReference type="SUPFAM" id="SSF52540">
    <property type="entry name" value="P-loop containing nucleoside triphosphate hydrolases"/>
    <property type="match status" value="1"/>
</dbReference>
<dbReference type="InterPro" id="IPR013670">
    <property type="entry name" value="EcoEI_R_C_dom"/>
</dbReference>
<dbReference type="Gene3D" id="3.90.1570.30">
    <property type="match status" value="1"/>
</dbReference>
<dbReference type="PANTHER" id="PTHR47396:SF1">
    <property type="entry name" value="ATP-DEPENDENT HELICASE IRC3-RELATED"/>
    <property type="match status" value="1"/>
</dbReference>
<dbReference type="Proteomes" id="UP001589702">
    <property type="component" value="Unassembled WGS sequence"/>
</dbReference>
<protein>
    <submittedName>
        <fullName evidence="3">DEAD/DEAH box helicase family protein</fullName>
    </submittedName>
</protein>
<organism evidence="3 4">
    <name type="scientific">Arthrobacter ramosus</name>
    <dbReference type="NCBI Taxonomy" id="1672"/>
    <lineage>
        <taxon>Bacteria</taxon>
        <taxon>Bacillati</taxon>
        <taxon>Actinomycetota</taxon>
        <taxon>Actinomycetes</taxon>
        <taxon>Micrococcales</taxon>
        <taxon>Micrococcaceae</taxon>
        <taxon>Arthrobacter</taxon>
    </lineage>
</organism>
<keyword evidence="3" id="KW-0347">Helicase</keyword>
<dbReference type="Pfam" id="PF00271">
    <property type="entry name" value="Helicase_C"/>
    <property type="match status" value="1"/>
</dbReference>
<evidence type="ECO:0000313" key="3">
    <source>
        <dbReference type="EMBL" id="MFB9818174.1"/>
    </source>
</evidence>
<evidence type="ECO:0000256" key="1">
    <source>
        <dbReference type="SAM" id="Coils"/>
    </source>
</evidence>
<feature type="coiled-coil region" evidence="1">
    <location>
        <begin position="181"/>
        <end position="208"/>
    </location>
</feature>
<dbReference type="PROSITE" id="PS51192">
    <property type="entry name" value="HELICASE_ATP_BIND_1"/>
    <property type="match status" value="1"/>
</dbReference>
<keyword evidence="3" id="KW-0547">Nucleotide-binding</keyword>
<evidence type="ECO:0000259" key="2">
    <source>
        <dbReference type="PROSITE" id="PS51192"/>
    </source>
</evidence>
<dbReference type="InterPro" id="IPR014001">
    <property type="entry name" value="Helicase_ATP-bd"/>
</dbReference>
<dbReference type="RefSeq" id="WP_234754812.1">
    <property type="nucleotide sequence ID" value="NZ_BAAAWN010000001.1"/>
</dbReference>
<evidence type="ECO:0000313" key="4">
    <source>
        <dbReference type="Proteomes" id="UP001589702"/>
    </source>
</evidence>
<keyword evidence="1" id="KW-0175">Coiled coil</keyword>
<dbReference type="EMBL" id="JBHMBC010000004">
    <property type="protein sequence ID" value="MFB9818174.1"/>
    <property type="molecule type" value="Genomic_DNA"/>
</dbReference>
<keyword evidence="3" id="KW-0378">Hydrolase</keyword>
<dbReference type="GO" id="GO:0004386">
    <property type="term" value="F:helicase activity"/>
    <property type="evidence" value="ECO:0007669"/>
    <property type="project" value="UniProtKB-KW"/>
</dbReference>
<dbReference type="CDD" id="cd18799">
    <property type="entry name" value="SF2_C_EcoAI-like"/>
    <property type="match status" value="1"/>
</dbReference>
<feature type="domain" description="Helicase ATP-binding" evidence="2">
    <location>
        <begin position="381"/>
        <end position="542"/>
    </location>
</feature>
<dbReference type="InterPro" id="IPR006935">
    <property type="entry name" value="Helicase/UvrB_N"/>
</dbReference>
<accession>A0ABV5XTV5</accession>
<name>A0ABV5XTV5_ARTRM</name>
<dbReference type="CDD" id="cd18032">
    <property type="entry name" value="DEXHc_RE_I_III_res"/>
    <property type="match status" value="1"/>
</dbReference>
<reference evidence="3 4" key="1">
    <citation type="submission" date="2024-09" db="EMBL/GenBank/DDBJ databases">
        <authorList>
            <person name="Sun Q."/>
            <person name="Mori K."/>
        </authorList>
    </citation>
    <scope>NUCLEOTIDE SEQUENCE [LARGE SCALE GENOMIC DNA]</scope>
    <source>
        <strain evidence="3 4">JCM 1334</strain>
    </source>
</reference>
<keyword evidence="3" id="KW-0067">ATP-binding</keyword>
<dbReference type="Pfam" id="PF08463">
    <property type="entry name" value="EcoEI_R_C"/>
    <property type="match status" value="1"/>
</dbReference>
<dbReference type="InterPro" id="IPR027417">
    <property type="entry name" value="P-loop_NTPase"/>
</dbReference>
<dbReference type="Gene3D" id="3.40.50.300">
    <property type="entry name" value="P-loop containing nucleotide triphosphate hydrolases"/>
    <property type="match status" value="2"/>
</dbReference>
<keyword evidence="4" id="KW-1185">Reference proteome</keyword>
<proteinExistence type="predicted"/>
<dbReference type="Pfam" id="PF04851">
    <property type="entry name" value="ResIII"/>
    <property type="match status" value="1"/>
</dbReference>